<proteinExistence type="predicted"/>
<comment type="caution">
    <text evidence="1">The sequence shown here is derived from an EMBL/GenBank/DDBJ whole genome shotgun (WGS) entry which is preliminary data.</text>
</comment>
<keyword evidence="2" id="KW-1185">Reference proteome</keyword>
<protein>
    <submittedName>
        <fullName evidence="1">Uncharacterized protein</fullName>
    </submittedName>
</protein>
<dbReference type="Proteomes" id="UP000003112">
    <property type="component" value="Unassembled WGS sequence"/>
</dbReference>
<dbReference type="EMBL" id="AEPD01000046">
    <property type="protein sequence ID" value="EFU29496.1"/>
    <property type="molecule type" value="Genomic_DNA"/>
</dbReference>
<accession>E6KAC3</accession>
<reference evidence="1 2" key="1">
    <citation type="submission" date="2010-10" db="EMBL/GenBank/DDBJ databases">
        <authorList>
            <person name="Muzny D."/>
            <person name="Qin X."/>
            <person name="Deng J."/>
            <person name="Jiang H."/>
            <person name="Liu Y."/>
            <person name="Qu J."/>
            <person name="Song X.-Z."/>
            <person name="Zhang L."/>
            <person name="Thornton R."/>
            <person name="Coyle M."/>
            <person name="Francisco L."/>
            <person name="Jackson L."/>
            <person name="Javaid M."/>
            <person name="Korchina V."/>
            <person name="Kovar C."/>
            <person name="Mata R."/>
            <person name="Mathew T."/>
            <person name="Ngo R."/>
            <person name="Nguyen L."/>
            <person name="Nguyen N."/>
            <person name="Okwuonu G."/>
            <person name="Ongeri F."/>
            <person name="Pham C."/>
            <person name="Simmons D."/>
            <person name="Wilczek-Boney K."/>
            <person name="Hale W."/>
            <person name="Jakkamsetti A."/>
            <person name="Pham P."/>
            <person name="Ruth R."/>
            <person name="San Lucas F."/>
            <person name="Warren J."/>
            <person name="Zhang J."/>
            <person name="Zhao Z."/>
            <person name="Zhou C."/>
            <person name="Zhu D."/>
            <person name="Lee S."/>
            <person name="Bess C."/>
            <person name="Blankenburg K."/>
            <person name="Forbes L."/>
            <person name="Fu Q."/>
            <person name="Gubbala S."/>
            <person name="Hirani K."/>
            <person name="Jayaseelan J.C."/>
            <person name="Lara F."/>
            <person name="Munidasa M."/>
            <person name="Palculict T."/>
            <person name="Patil S."/>
            <person name="Pu L.-L."/>
            <person name="Saada N."/>
            <person name="Tang L."/>
            <person name="Weissenberger G."/>
            <person name="Zhu Y."/>
            <person name="Hemphill L."/>
            <person name="Shang Y."/>
            <person name="Youmans B."/>
            <person name="Ayvaz T."/>
            <person name="Ross M."/>
            <person name="Santibanez J."/>
            <person name="Aqrawi P."/>
            <person name="Gross S."/>
            <person name="Joshi V."/>
            <person name="Fowler G."/>
            <person name="Nazareth L."/>
            <person name="Reid J."/>
            <person name="Worley K."/>
            <person name="Petrosino J."/>
            <person name="Highlander S."/>
            <person name="Gibbs R."/>
        </authorList>
    </citation>
    <scope>NUCLEOTIDE SEQUENCE [LARGE SCALE GENOMIC DNA]</scope>
    <source>
        <strain evidence="1 2">ATCC 33574</strain>
    </source>
</reference>
<organism evidence="1 2">
    <name type="scientific">Segatella buccae ATCC 33574</name>
    <dbReference type="NCBI Taxonomy" id="873513"/>
    <lineage>
        <taxon>Bacteria</taxon>
        <taxon>Pseudomonadati</taxon>
        <taxon>Bacteroidota</taxon>
        <taxon>Bacteroidia</taxon>
        <taxon>Bacteroidales</taxon>
        <taxon>Prevotellaceae</taxon>
        <taxon>Segatella</taxon>
    </lineage>
</organism>
<evidence type="ECO:0000313" key="2">
    <source>
        <dbReference type="Proteomes" id="UP000003112"/>
    </source>
</evidence>
<dbReference type="AlphaFoldDB" id="E6KAC3"/>
<dbReference type="HOGENOM" id="CLU_2827558_0_0_10"/>
<evidence type="ECO:0000313" key="1">
    <source>
        <dbReference type="EMBL" id="EFU29496.1"/>
    </source>
</evidence>
<name>E6KAC3_9BACT</name>
<sequence length="66" mass="7642">MGATECTKKQGAGSRNVSIWEQNRAILDIPFRQRIKRETVRENGERKFPSCYTLKRKSLITSIDVE</sequence>
<gene>
    <name evidence="1" type="ORF">HMPREF6485_2559</name>
</gene>